<dbReference type="RefSeq" id="WP_311352277.1">
    <property type="nucleotide sequence ID" value="NZ_JAVRHR010000003.1"/>
</dbReference>
<accession>A0ABU3AFU0</accession>
<sequence>MKNLINNLMCIGLLIMALMFTACQEEFEQVGGEVNEQETITASSTTADLITNTASNDGSFDNIVDGASCLAIEFPYTVEVGGIQITIDSREDLHLIEEIFDEFEDDEDILDILFPITITLGDFSELVIESKEALRELAAQCLEGGDDDDIECIDFVYPITLFTFDINEQETGSVTVNSDRELHLFFKERDDNELISIDFPVTLKKADGTELVVDSNGELANAIEMAKDACDEDDDDDFNDDDFTKERLDAYLVECPWEVREVKRDGLNQTDQYLEYLMTFTEDGAVTVKDRMGNILNGEWATRVSDHGILLNLEFDVLVDFTLEWLVYEIGEHTIKLYNDEGNRIILRQHCDDDQNGNEDPDTLREILKECAWIIRKVELQNEEVRRLLGFEFKFLPEGVATLSDGITTGEGTWEIGYNDEQVLSLLIEFGSEPAVNFNWPLRDLDDNRLRFEVEEIGYELVLQRVCNASAGDGDVSEIRNIMLGGQWNVAIYDNEGENGTENFAGMDFSFSMFNQVEVSVNDDPITAGVWRVLRGYGDNLQLYLNLGDDDTFGELTEAWYITEVSADRIELVYEDENVNFKKLVFEKKM</sequence>
<feature type="chain" id="PRO_5045411423" description="Lipocalin-like domain-containing protein" evidence="1">
    <location>
        <begin position="25"/>
        <end position="590"/>
    </location>
</feature>
<protein>
    <recommendedName>
        <fullName evidence="4">Lipocalin-like domain-containing protein</fullName>
    </recommendedName>
</protein>
<name>A0ABU3AFU0_9FLAO</name>
<comment type="caution">
    <text evidence="2">The sequence shown here is derived from an EMBL/GenBank/DDBJ whole genome shotgun (WGS) entry which is preliminary data.</text>
</comment>
<evidence type="ECO:0008006" key="4">
    <source>
        <dbReference type="Google" id="ProtNLM"/>
    </source>
</evidence>
<dbReference type="Proteomes" id="UP001255246">
    <property type="component" value="Unassembled WGS sequence"/>
</dbReference>
<keyword evidence="3" id="KW-1185">Reference proteome</keyword>
<keyword evidence="1" id="KW-0732">Signal</keyword>
<feature type="signal peptide" evidence="1">
    <location>
        <begin position="1"/>
        <end position="24"/>
    </location>
</feature>
<dbReference type="PROSITE" id="PS51257">
    <property type="entry name" value="PROKAR_LIPOPROTEIN"/>
    <property type="match status" value="1"/>
</dbReference>
<organism evidence="2 3">
    <name type="scientific">Croceitalea rosinachiae</name>
    <dbReference type="NCBI Taxonomy" id="3075596"/>
    <lineage>
        <taxon>Bacteria</taxon>
        <taxon>Pseudomonadati</taxon>
        <taxon>Bacteroidota</taxon>
        <taxon>Flavobacteriia</taxon>
        <taxon>Flavobacteriales</taxon>
        <taxon>Flavobacteriaceae</taxon>
        <taxon>Croceitalea</taxon>
    </lineage>
</organism>
<dbReference type="EMBL" id="JAVRHR010000003">
    <property type="protein sequence ID" value="MDT0607978.1"/>
    <property type="molecule type" value="Genomic_DNA"/>
</dbReference>
<proteinExistence type="predicted"/>
<reference evidence="2 3" key="1">
    <citation type="submission" date="2023-09" db="EMBL/GenBank/DDBJ databases">
        <authorList>
            <person name="Rey-Velasco X."/>
        </authorList>
    </citation>
    <scope>NUCLEOTIDE SEQUENCE [LARGE SCALE GENOMIC DNA]</scope>
    <source>
        <strain evidence="2 3">F388</strain>
    </source>
</reference>
<gene>
    <name evidence="2" type="ORF">RM706_13100</name>
</gene>
<evidence type="ECO:0000256" key="1">
    <source>
        <dbReference type="SAM" id="SignalP"/>
    </source>
</evidence>
<evidence type="ECO:0000313" key="2">
    <source>
        <dbReference type="EMBL" id="MDT0607978.1"/>
    </source>
</evidence>
<evidence type="ECO:0000313" key="3">
    <source>
        <dbReference type="Proteomes" id="UP001255246"/>
    </source>
</evidence>